<dbReference type="PROSITE" id="PS50861">
    <property type="entry name" value="AA_TRNA_LIGASE_II_GLYAB"/>
    <property type="match status" value="1"/>
</dbReference>
<keyword evidence="8" id="KW-0963">Cytoplasm</keyword>
<dbReference type="EC" id="6.1.1.14" evidence="8"/>
<comment type="similarity">
    <text evidence="1 8">Belongs to the class-II aminoacyl-tRNA synthetase family.</text>
</comment>
<organism evidence="9 10">
    <name type="scientific">Aminivibrio pyruvatiphilus</name>
    <dbReference type="NCBI Taxonomy" id="1005740"/>
    <lineage>
        <taxon>Bacteria</taxon>
        <taxon>Thermotogati</taxon>
        <taxon>Synergistota</taxon>
        <taxon>Synergistia</taxon>
        <taxon>Synergistales</taxon>
        <taxon>Aminobacteriaceae</taxon>
        <taxon>Aminivibrio</taxon>
    </lineage>
</organism>
<proteinExistence type="inferred from homology"/>
<dbReference type="FunFam" id="3.30.930.10:FF:000006">
    <property type="entry name" value="Glycine--tRNA ligase alpha subunit"/>
    <property type="match status" value="1"/>
</dbReference>
<name>A0A4R8M2D7_9BACT</name>
<comment type="caution">
    <text evidence="9">The sequence shown here is derived from an EMBL/GenBank/DDBJ whole genome shotgun (WGS) entry which is preliminary data.</text>
</comment>
<evidence type="ECO:0000256" key="8">
    <source>
        <dbReference type="HAMAP-Rule" id="MF_00254"/>
    </source>
</evidence>
<dbReference type="AlphaFoldDB" id="A0A4R8M2D7"/>
<comment type="subunit">
    <text evidence="8">Tetramer of two alpha and two beta subunits.</text>
</comment>
<evidence type="ECO:0000313" key="9">
    <source>
        <dbReference type="EMBL" id="TDY58317.1"/>
    </source>
</evidence>
<dbReference type="Pfam" id="PF02091">
    <property type="entry name" value="tRNA-synt_2e"/>
    <property type="match status" value="1"/>
</dbReference>
<dbReference type="PRINTS" id="PR01044">
    <property type="entry name" value="TRNASYNTHGA"/>
</dbReference>
<dbReference type="GO" id="GO:0005524">
    <property type="term" value="F:ATP binding"/>
    <property type="evidence" value="ECO:0007669"/>
    <property type="project" value="UniProtKB-UniRule"/>
</dbReference>
<comment type="subcellular location">
    <subcellularLocation>
        <location evidence="8">Cytoplasm</location>
    </subcellularLocation>
</comment>
<evidence type="ECO:0000256" key="5">
    <source>
        <dbReference type="ARBA" id="ARBA00022917"/>
    </source>
</evidence>
<dbReference type="SUPFAM" id="SSF55681">
    <property type="entry name" value="Class II aaRS and biotin synthetases"/>
    <property type="match status" value="1"/>
</dbReference>
<keyword evidence="4 8" id="KW-0067">ATP-binding</keyword>
<dbReference type="GO" id="GO:0006426">
    <property type="term" value="P:glycyl-tRNA aminoacylation"/>
    <property type="evidence" value="ECO:0007669"/>
    <property type="project" value="UniProtKB-UniRule"/>
</dbReference>
<dbReference type="NCBIfam" id="TIGR00388">
    <property type="entry name" value="glyQ"/>
    <property type="match status" value="1"/>
</dbReference>
<gene>
    <name evidence="8" type="primary">glyQ</name>
    <name evidence="9" type="ORF">C8D99_1148</name>
</gene>
<sequence>MNFQEIIFRLERFWAEQGCVVQQPYDIEVGAGTMNPATCLRVLGPEPWRVGYVEPSRRPADGRYGENPNRLQHYYQYQVIIKPAPANIIDLYLQSLAALGIEPAAHDIRFVEDDWESPTVGAWGLGWEVWLDGMEVTQFTYFQQVGGIDMDLVPAEITYGIERIAMFVQKVENVYDLQWVEDVKYGDIHHKGEVEYSHYNFEIADTKMLFQLFGMYEAEAVRILDKGFVLPAYDYVLKCSHTFNLLDARNAISVTERTGYIGRIRMLAGKCCAAYAAQRRAMGHPFRGKFGPESARR</sequence>
<evidence type="ECO:0000256" key="4">
    <source>
        <dbReference type="ARBA" id="ARBA00022840"/>
    </source>
</evidence>
<evidence type="ECO:0000256" key="3">
    <source>
        <dbReference type="ARBA" id="ARBA00022741"/>
    </source>
</evidence>
<evidence type="ECO:0000256" key="6">
    <source>
        <dbReference type="ARBA" id="ARBA00023146"/>
    </source>
</evidence>
<dbReference type="Proteomes" id="UP000295066">
    <property type="component" value="Unassembled WGS sequence"/>
</dbReference>
<dbReference type="GO" id="GO:0005829">
    <property type="term" value="C:cytosol"/>
    <property type="evidence" value="ECO:0007669"/>
    <property type="project" value="TreeGrafter"/>
</dbReference>
<dbReference type="InterPro" id="IPR002310">
    <property type="entry name" value="Gly-tRNA_ligase_asu"/>
</dbReference>
<keyword evidence="2 8" id="KW-0436">Ligase</keyword>
<dbReference type="RefSeq" id="WP_133958040.1">
    <property type="nucleotide sequence ID" value="NZ_SORI01000014.1"/>
</dbReference>
<keyword evidence="3 8" id="KW-0547">Nucleotide-binding</keyword>
<evidence type="ECO:0000256" key="2">
    <source>
        <dbReference type="ARBA" id="ARBA00022598"/>
    </source>
</evidence>
<evidence type="ECO:0000256" key="1">
    <source>
        <dbReference type="ARBA" id="ARBA00008226"/>
    </source>
</evidence>
<keyword evidence="10" id="KW-1185">Reference proteome</keyword>
<protein>
    <recommendedName>
        <fullName evidence="8">Glycine--tRNA ligase alpha subunit</fullName>
        <ecNumber evidence="8">6.1.1.14</ecNumber>
    </recommendedName>
    <alternativeName>
        <fullName evidence="8">Glycyl-tRNA synthetase alpha subunit</fullName>
        <shortName evidence="8">GlyRS</shortName>
    </alternativeName>
</protein>
<dbReference type="HAMAP" id="MF_00254">
    <property type="entry name" value="Gly_tRNA_synth_alpha"/>
    <property type="match status" value="1"/>
</dbReference>
<dbReference type="GO" id="GO:0004820">
    <property type="term" value="F:glycine-tRNA ligase activity"/>
    <property type="evidence" value="ECO:0007669"/>
    <property type="project" value="UniProtKB-UniRule"/>
</dbReference>
<keyword evidence="6 8" id="KW-0030">Aminoacyl-tRNA synthetase</keyword>
<dbReference type="Gene3D" id="3.30.930.10">
    <property type="entry name" value="Bira Bifunctional Protein, Domain 2"/>
    <property type="match status" value="1"/>
</dbReference>
<dbReference type="PANTHER" id="PTHR30075:SF2">
    <property type="entry name" value="GLYCINE--TRNA LIGASE, CHLOROPLASTIC_MITOCHONDRIAL 2"/>
    <property type="match status" value="1"/>
</dbReference>
<dbReference type="OrthoDB" id="9802183at2"/>
<dbReference type="InterPro" id="IPR045864">
    <property type="entry name" value="aa-tRNA-synth_II/BPL/LPL"/>
</dbReference>
<evidence type="ECO:0000256" key="7">
    <source>
        <dbReference type="ARBA" id="ARBA00047937"/>
    </source>
</evidence>
<comment type="catalytic activity">
    <reaction evidence="7 8">
        <text>tRNA(Gly) + glycine + ATP = glycyl-tRNA(Gly) + AMP + diphosphate</text>
        <dbReference type="Rhea" id="RHEA:16013"/>
        <dbReference type="Rhea" id="RHEA-COMP:9664"/>
        <dbReference type="Rhea" id="RHEA-COMP:9683"/>
        <dbReference type="ChEBI" id="CHEBI:30616"/>
        <dbReference type="ChEBI" id="CHEBI:33019"/>
        <dbReference type="ChEBI" id="CHEBI:57305"/>
        <dbReference type="ChEBI" id="CHEBI:78442"/>
        <dbReference type="ChEBI" id="CHEBI:78522"/>
        <dbReference type="ChEBI" id="CHEBI:456215"/>
        <dbReference type="EC" id="6.1.1.14"/>
    </reaction>
</comment>
<accession>A0A4R8M2D7</accession>
<dbReference type="PANTHER" id="PTHR30075">
    <property type="entry name" value="GLYCYL-TRNA SYNTHETASE"/>
    <property type="match status" value="1"/>
</dbReference>
<dbReference type="NCBIfam" id="NF006827">
    <property type="entry name" value="PRK09348.1"/>
    <property type="match status" value="1"/>
</dbReference>
<reference evidence="9 10" key="1">
    <citation type="submission" date="2019-03" db="EMBL/GenBank/DDBJ databases">
        <title>Genomic Encyclopedia of Type Strains, Phase IV (KMG-IV): sequencing the most valuable type-strain genomes for metagenomic binning, comparative biology and taxonomic classification.</title>
        <authorList>
            <person name="Goeker M."/>
        </authorList>
    </citation>
    <scope>NUCLEOTIDE SEQUENCE [LARGE SCALE GENOMIC DNA]</scope>
    <source>
        <strain evidence="9 10">DSM 25964</strain>
    </source>
</reference>
<dbReference type="InterPro" id="IPR006194">
    <property type="entry name" value="Gly-tRNA-synth_heterodimer"/>
</dbReference>
<dbReference type="CDD" id="cd00733">
    <property type="entry name" value="GlyRS_alpha_core"/>
    <property type="match status" value="1"/>
</dbReference>
<evidence type="ECO:0000313" key="10">
    <source>
        <dbReference type="Proteomes" id="UP000295066"/>
    </source>
</evidence>
<dbReference type="Gene3D" id="1.20.58.180">
    <property type="entry name" value="Class II aaRS and biotin synthetases, domain 2"/>
    <property type="match status" value="1"/>
</dbReference>
<dbReference type="EMBL" id="SORI01000014">
    <property type="protein sequence ID" value="TDY58317.1"/>
    <property type="molecule type" value="Genomic_DNA"/>
</dbReference>
<keyword evidence="5 8" id="KW-0648">Protein biosynthesis</keyword>